<dbReference type="InterPro" id="IPR011990">
    <property type="entry name" value="TPR-like_helical_dom_sf"/>
</dbReference>
<evidence type="ECO:0000256" key="1">
    <source>
        <dbReference type="ARBA" id="ARBA00022737"/>
    </source>
</evidence>
<comment type="caution">
    <text evidence="5">The sequence shown here is derived from an EMBL/GenBank/DDBJ whole genome shotgun (WGS) entry which is preliminary data.</text>
</comment>
<sequence length="1139" mass="125882">AIELEKQLHTLIGSKGPLGLNVRDLRLKIRDTYENIILEDHEFAEGHDIEQALWRLHYKQIEEFRTRIRLSVAATSSGLTIPMPGSKHVTRNEPVHKVLASFRSFLSEATGFYHEFILKLRARHGLPQDFFSTEDVPFTDNQKTAADLKRCQLSCHRCLIYLGDLARYKELHGDGDSQNHDWSVAAGYYLKAVSLWPASGNPHNQLAVLATYVGDELLAVYRYFRSLAVETPFVTARDNLILLFEKNRLHYFQLSVYVNESNSQALKVCEVSKTKGDRTLSIGDGLKLTLKDQRQHSAGENAGSIGELRKSFRVRFVRLNGVLFTKTSLETFPEAYAATIRDLEQLLALDDMCLEAGLGSEHRSGIGTGSSGAAGVLQLVCVLIFTVHNANGSNSVQQPTYAEVLQRSELLQNALTTAFECTGRLMRRCTDANDVSSSPFLPAMLIFTEWLACRKEIAILSEIDEKQANARSFFWKQCVKLLNKLYGSQDLNADAGFSGVDTPEMPNEGGFPLWEDYELQGFGPLVPAQRGLDYSISPIRIGLKDKKEQQTRVRRLLAAGKAIRIAFDGTERGIAYDEVTEGFYLAGEVKGRHRNDDKMSVDEQIIAKEVVEYHQNNSGHGFKENEVAIKDVCSISVNGDEDDGEYIVFKPVPKDVFATNTARISSGKESGEVSFSAPHVAISYTSTAFQDKISVDKLEISSICKEYPLGSVSHGSIQFPTCSFSDFLPNTLLQDDHTALDVVPLNEAVTGLPFAASISMPSLVGTPVSLGVTGPGQVSSAYRELQPNRQNSIGGPLSALTSPTLSSWGIQNYDMMLTGGVGKIPGVIGQQKQADMSLSYWNTHVDAPSLAGLSGLSVNDLVSSQAACEKYDMLSNFTGLTLQSDRNQHSSIPSSFRRDPSFTVARPHPSAPLLPEENNVNIPRDIASSMQYLIQTGNVSTEARGTNSAFSIQPEYLDVRKSSPKTSVSKDNPGTSWMGPSAIGPPPGFGSTRFMSGQSDEDAEAPLQVDDYAWLDGYTSSAMPEMNSERYRDWGLPMYSSDNGIWTSGDKLPLSPDSTGFPFPGMGFSGYCHAVDQQQKETLDLQFYDQLLQDQQTKWFDYGMESKPLEFGNLQSLYEAQQQSESQKQLLFLHQKQQE</sequence>
<dbReference type="GO" id="GO:0000184">
    <property type="term" value="P:nuclear-transcribed mRNA catabolic process, nonsense-mediated decay"/>
    <property type="evidence" value="ECO:0007669"/>
    <property type="project" value="TreeGrafter"/>
</dbReference>
<feature type="domain" description="Telomerase activating protein Est1-like N-terminal" evidence="4">
    <location>
        <begin position="48"/>
        <end position="172"/>
    </location>
</feature>
<name>A0AA38L491_TAXCH</name>
<dbReference type="OMA" id="FTEWLAC"/>
<keyword evidence="6" id="KW-1185">Reference proteome</keyword>
<dbReference type="Pfam" id="PF10373">
    <property type="entry name" value="EST1_DNA_bind"/>
    <property type="match status" value="1"/>
</dbReference>
<dbReference type="AlphaFoldDB" id="A0AA38L491"/>
<feature type="non-terminal residue" evidence="5">
    <location>
        <position position="1139"/>
    </location>
</feature>
<keyword evidence="1" id="KW-0677">Repeat</keyword>
<dbReference type="GO" id="GO:0042162">
    <property type="term" value="F:telomeric DNA binding"/>
    <property type="evidence" value="ECO:0007669"/>
    <property type="project" value="TreeGrafter"/>
</dbReference>
<dbReference type="Gene3D" id="1.25.40.10">
    <property type="entry name" value="Tetratricopeptide repeat domain"/>
    <property type="match status" value="1"/>
</dbReference>
<evidence type="ECO:0000256" key="2">
    <source>
        <dbReference type="SAM" id="MobiDB-lite"/>
    </source>
</evidence>
<evidence type="ECO:0000259" key="3">
    <source>
        <dbReference type="Pfam" id="PF10373"/>
    </source>
</evidence>
<evidence type="ECO:0000313" key="5">
    <source>
        <dbReference type="EMBL" id="KAH9313264.1"/>
    </source>
</evidence>
<gene>
    <name evidence="5" type="ORF">KI387_028299</name>
</gene>
<dbReference type="InterPro" id="IPR045153">
    <property type="entry name" value="Est1/Ebs1-like"/>
</dbReference>
<accession>A0AA38L491</accession>
<dbReference type="Pfam" id="PF10374">
    <property type="entry name" value="EST1"/>
    <property type="match status" value="1"/>
</dbReference>
<dbReference type="PANTHER" id="PTHR15696:SF0">
    <property type="entry name" value="TELOMERASE-BINDING PROTEIN EST1A"/>
    <property type="match status" value="1"/>
</dbReference>
<dbReference type="Proteomes" id="UP000824469">
    <property type="component" value="Unassembled WGS sequence"/>
</dbReference>
<organism evidence="5 6">
    <name type="scientific">Taxus chinensis</name>
    <name type="common">Chinese yew</name>
    <name type="synonym">Taxus wallichiana var. chinensis</name>
    <dbReference type="NCBI Taxonomy" id="29808"/>
    <lineage>
        <taxon>Eukaryota</taxon>
        <taxon>Viridiplantae</taxon>
        <taxon>Streptophyta</taxon>
        <taxon>Embryophyta</taxon>
        <taxon>Tracheophyta</taxon>
        <taxon>Spermatophyta</taxon>
        <taxon>Pinopsida</taxon>
        <taxon>Pinidae</taxon>
        <taxon>Conifers II</taxon>
        <taxon>Cupressales</taxon>
        <taxon>Taxaceae</taxon>
        <taxon>Taxus</taxon>
    </lineage>
</organism>
<dbReference type="InterPro" id="IPR019458">
    <property type="entry name" value="Est1-like_N"/>
</dbReference>
<protein>
    <submittedName>
        <fullName evidence="5">Uncharacterized protein</fullName>
    </submittedName>
</protein>
<dbReference type="GO" id="GO:0070034">
    <property type="term" value="F:telomerase RNA binding"/>
    <property type="evidence" value="ECO:0007669"/>
    <property type="project" value="TreeGrafter"/>
</dbReference>
<feature type="compositionally biased region" description="Polar residues" evidence="2">
    <location>
        <begin position="885"/>
        <end position="894"/>
    </location>
</feature>
<feature type="non-terminal residue" evidence="5">
    <location>
        <position position="1"/>
    </location>
</feature>
<evidence type="ECO:0000313" key="6">
    <source>
        <dbReference type="Proteomes" id="UP000824469"/>
    </source>
</evidence>
<feature type="compositionally biased region" description="Polar residues" evidence="2">
    <location>
        <begin position="964"/>
        <end position="975"/>
    </location>
</feature>
<dbReference type="SUPFAM" id="SSF48452">
    <property type="entry name" value="TPR-like"/>
    <property type="match status" value="1"/>
</dbReference>
<dbReference type="PANTHER" id="PTHR15696">
    <property type="entry name" value="SMG-7 SUPPRESSOR WITH MORPHOLOGICAL EFFECT ON GENITALIA PROTEIN 7"/>
    <property type="match status" value="1"/>
</dbReference>
<proteinExistence type="predicted"/>
<feature type="region of interest" description="Disordered" evidence="2">
    <location>
        <begin position="961"/>
        <end position="983"/>
    </location>
</feature>
<dbReference type="InterPro" id="IPR018834">
    <property type="entry name" value="DNA/RNA-bd_Est1-type"/>
</dbReference>
<dbReference type="GO" id="GO:0005697">
    <property type="term" value="C:telomerase holoenzyme complex"/>
    <property type="evidence" value="ECO:0007669"/>
    <property type="project" value="TreeGrafter"/>
</dbReference>
<dbReference type="FunFam" id="1.25.40.10:FF:000225">
    <property type="entry name" value="Protein SMG7"/>
    <property type="match status" value="1"/>
</dbReference>
<feature type="domain" description="DNA/RNA-binding" evidence="3">
    <location>
        <begin position="185"/>
        <end position="527"/>
    </location>
</feature>
<feature type="region of interest" description="Disordered" evidence="2">
    <location>
        <begin position="885"/>
        <end position="919"/>
    </location>
</feature>
<reference evidence="5 6" key="1">
    <citation type="journal article" date="2021" name="Nat. Plants">
        <title>The Taxus genome provides insights into paclitaxel biosynthesis.</title>
        <authorList>
            <person name="Xiong X."/>
            <person name="Gou J."/>
            <person name="Liao Q."/>
            <person name="Li Y."/>
            <person name="Zhou Q."/>
            <person name="Bi G."/>
            <person name="Li C."/>
            <person name="Du R."/>
            <person name="Wang X."/>
            <person name="Sun T."/>
            <person name="Guo L."/>
            <person name="Liang H."/>
            <person name="Lu P."/>
            <person name="Wu Y."/>
            <person name="Zhang Z."/>
            <person name="Ro D.K."/>
            <person name="Shang Y."/>
            <person name="Huang S."/>
            <person name="Yan J."/>
        </authorList>
    </citation>
    <scope>NUCLEOTIDE SEQUENCE [LARGE SCALE GENOMIC DNA]</scope>
    <source>
        <strain evidence="5">Ta-2019</strain>
    </source>
</reference>
<evidence type="ECO:0000259" key="4">
    <source>
        <dbReference type="Pfam" id="PF10374"/>
    </source>
</evidence>
<dbReference type="EMBL" id="JAHRHJ020000006">
    <property type="protein sequence ID" value="KAH9313264.1"/>
    <property type="molecule type" value="Genomic_DNA"/>
</dbReference>